<dbReference type="AlphaFoldDB" id="A0A5B0QG87"/>
<evidence type="ECO:0000313" key="1">
    <source>
        <dbReference type="EMBL" id="KAA1111994.1"/>
    </source>
</evidence>
<reference evidence="1 2" key="1">
    <citation type="submission" date="2019-05" db="EMBL/GenBank/DDBJ databases">
        <title>Emergence of the Ug99 lineage of the wheat stem rust pathogen through somatic hybridization.</title>
        <authorList>
            <person name="Li F."/>
            <person name="Upadhyaya N.M."/>
            <person name="Sperschneider J."/>
            <person name="Matny O."/>
            <person name="Nguyen-Phuc H."/>
            <person name="Mago R."/>
            <person name="Raley C."/>
            <person name="Miller M.E."/>
            <person name="Silverstein K.A.T."/>
            <person name="Henningsen E."/>
            <person name="Hirsch C.D."/>
            <person name="Visser B."/>
            <person name="Pretorius Z.A."/>
            <person name="Steffenson B.J."/>
            <person name="Schwessinger B."/>
            <person name="Dodds P.N."/>
            <person name="Figueroa M."/>
        </authorList>
    </citation>
    <scope>NUCLEOTIDE SEQUENCE [LARGE SCALE GENOMIC DNA]</scope>
    <source>
        <strain evidence="1">21-0</strain>
    </source>
</reference>
<gene>
    <name evidence="1" type="ORF">PGT21_019595</name>
</gene>
<keyword evidence="2" id="KW-1185">Reference proteome</keyword>
<name>A0A5B0QG87_PUCGR</name>
<dbReference type="Proteomes" id="UP000324748">
    <property type="component" value="Unassembled WGS sequence"/>
</dbReference>
<accession>A0A5B0QG87</accession>
<sequence>MAQGATIRNTRSCGWPSGHIQGRRMWQKLFAGRHRRLMIETCRCKTVDRNPAPIHAHLTQIAANKRGTGRRRAQHESWSNLVSTVHGLPLPVSEEEEEACTDPSTHCVAPDYTSTYTSTTNLTSTQSD</sequence>
<dbReference type="EMBL" id="VSWC01000016">
    <property type="protein sequence ID" value="KAA1111994.1"/>
    <property type="molecule type" value="Genomic_DNA"/>
</dbReference>
<proteinExistence type="predicted"/>
<organism evidence="1 2">
    <name type="scientific">Puccinia graminis f. sp. tritici</name>
    <dbReference type="NCBI Taxonomy" id="56615"/>
    <lineage>
        <taxon>Eukaryota</taxon>
        <taxon>Fungi</taxon>
        <taxon>Dikarya</taxon>
        <taxon>Basidiomycota</taxon>
        <taxon>Pucciniomycotina</taxon>
        <taxon>Pucciniomycetes</taxon>
        <taxon>Pucciniales</taxon>
        <taxon>Pucciniaceae</taxon>
        <taxon>Puccinia</taxon>
    </lineage>
</organism>
<protein>
    <submittedName>
        <fullName evidence="1">Uncharacterized protein</fullName>
    </submittedName>
</protein>
<comment type="caution">
    <text evidence="1">The sequence shown here is derived from an EMBL/GenBank/DDBJ whole genome shotgun (WGS) entry which is preliminary data.</text>
</comment>
<evidence type="ECO:0000313" key="2">
    <source>
        <dbReference type="Proteomes" id="UP000324748"/>
    </source>
</evidence>